<dbReference type="RefSeq" id="WP_206582594.1">
    <property type="nucleotide sequence ID" value="NZ_JAFJZZ010000004.1"/>
</dbReference>
<dbReference type="GO" id="GO:0009306">
    <property type="term" value="P:protein secretion"/>
    <property type="evidence" value="ECO:0007669"/>
    <property type="project" value="InterPro"/>
</dbReference>
<keyword evidence="8 9" id="KW-0975">Bacterial flagellum</keyword>
<evidence type="ECO:0000256" key="1">
    <source>
        <dbReference type="ARBA" id="ARBA00004651"/>
    </source>
</evidence>
<keyword evidence="10" id="KW-0282">Flagellum</keyword>
<name>A0A939IHH3_CLOAM</name>
<evidence type="ECO:0000256" key="5">
    <source>
        <dbReference type="ARBA" id="ARBA00022692"/>
    </source>
</evidence>
<keyword evidence="10" id="KW-0966">Cell projection</keyword>
<evidence type="ECO:0000256" key="8">
    <source>
        <dbReference type="ARBA" id="ARBA00023143"/>
    </source>
</evidence>
<dbReference type="GO" id="GO:0044780">
    <property type="term" value="P:bacterial-type flagellum assembly"/>
    <property type="evidence" value="ECO:0007669"/>
    <property type="project" value="InterPro"/>
</dbReference>
<dbReference type="InterPro" id="IPR002191">
    <property type="entry name" value="Bac_export_3"/>
</dbReference>
<organism evidence="10 11">
    <name type="scientific">Clostridium aminobutyricum</name>
    <dbReference type="NCBI Taxonomy" id="33953"/>
    <lineage>
        <taxon>Bacteria</taxon>
        <taxon>Bacillati</taxon>
        <taxon>Bacillota</taxon>
        <taxon>Clostridia</taxon>
        <taxon>Eubacteriales</taxon>
        <taxon>Clostridiaceae</taxon>
        <taxon>Clostridium</taxon>
    </lineage>
</organism>
<dbReference type="Pfam" id="PF01313">
    <property type="entry name" value="Bac_export_3"/>
    <property type="match status" value="1"/>
</dbReference>
<dbReference type="AlphaFoldDB" id="A0A939IHH3"/>
<comment type="caution">
    <text evidence="10">The sequence shown here is derived from an EMBL/GenBank/DDBJ whole genome shotgun (WGS) entry which is preliminary data.</text>
</comment>
<evidence type="ECO:0000313" key="11">
    <source>
        <dbReference type="Proteomes" id="UP000664545"/>
    </source>
</evidence>
<dbReference type="PIRSF" id="PIRSF004669">
    <property type="entry name" value="FliQ"/>
    <property type="match status" value="1"/>
</dbReference>
<feature type="transmembrane region" description="Helical" evidence="9">
    <location>
        <begin position="52"/>
        <end position="71"/>
    </location>
</feature>
<evidence type="ECO:0000256" key="9">
    <source>
        <dbReference type="RuleBase" id="RU364090"/>
    </source>
</evidence>
<evidence type="ECO:0000313" key="10">
    <source>
        <dbReference type="EMBL" id="MBN7773757.1"/>
    </source>
</evidence>
<evidence type="ECO:0000256" key="7">
    <source>
        <dbReference type="ARBA" id="ARBA00023136"/>
    </source>
</evidence>
<dbReference type="InterPro" id="IPR006305">
    <property type="entry name" value="FliQ"/>
</dbReference>
<keyword evidence="7 9" id="KW-0472">Membrane</keyword>
<dbReference type="EMBL" id="JAFJZZ010000004">
    <property type="protein sequence ID" value="MBN7773757.1"/>
    <property type="molecule type" value="Genomic_DNA"/>
</dbReference>
<keyword evidence="4 9" id="KW-1003">Cell membrane</keyword>
<accession>A0A939IHH3</accession>
<dbReference type="GO" id="GO:0005886">
    <property type="term" value="C:plasma membrane"/>
    <property type="evidence" value="ECO:0007669"/>
    <property type="project" value="UniProtKB-SubCell"/>
</dbReference>
<dbReference type="PANTHER" id="PTHR34040">
    <property type="entry name" value="FLAGELLAR BIOSYNTHETIC PROTEIN FLIQ"/>
    <property type="match status" value="1"/>
</dbReference>
<dbReference type="GO" id="GO:0009425">
    <property type="term" value="C:bacterial-type flagellum basal body"/>
    <property type="evidence" value="ECO:0007669"/>
    <property type="project" value="UniProtKB-SubCell"/>
</dbReference>
<dbReference type="PANTHER" id="PTHR34040:SF2">
    <property type="entry name" value="FLAGELLAR BIOSYNTHETIC PROTEIN FLIQ"/>
    <property type="match status" value="1"/>
</dbReference>
<evidence type="ECO:0000256" key="3">
    <source>
        <dbReference type="ARBA" id="ARBA00021718"/>
    </source>
</evidence>
<protein>
    <recommendedName>
        <fullName evidence="3 9">Flagellar biosynthetic protein FliQ</fullName>
    </recommendedName>
</protein>
<evidence type="ECO:0000256" key="6">
    <source>
        <dbReference type="ARBA" id="ARBA00022989"/>
    </source>
</evidence>
<feature type="transmembrane region" description="Helical" evidence="9">
    <location>
        <begin position="15"/>
        <end position="40"/>
    </location>
</feature>
<keyword evidence="11" id="KW-1185">Reference proteome</keyword>
<keyword evidence="6 9" id="KW-1133">Transmembrane helix</keyword>
<evidence type="ECO:0000256" key="2">
    <source>
        <dbReference type="ARBA" id="ARBA00006156"/>
    </source>
</evidence>
<evidence type="ECO:0000256" key="4">
    <source>
        <dbReference type="ARBA" id="ARBA00022475"/>
    </source>
</evidence>
<dbReference type="PRINTS" id="PR00952">
    <property type="entry name" value="TYPE3IMQPROT"/>
</dbReference>
<dbReference type="NCBIfam" id="TIGR01402">
    <property type="entry name" value="fliQ"/>
    <property type="match status" value="1"/>
</dbReference>
<keyword evidence="10" id="KW-0969">Cilium</keyword>
<gene>
    <name evidence="9 10" type="primary">fliQ</name>
    <name evidence="10" type="ORF">JYB65_10320</name>
</gene>
<comment type="function">
    <text evidence="9">Role in flagellar biosynthesis.</text>
</comment>
<dbReference type="Proteomes" id="UP000664545">
    <property type="component" value="Unassembled WGS sequence"/>
</dbReference>
<comment type="similarity">
    <text evidence="2 9">Belongs to the FliQ/MopD/SpaQ family.</text>
</comment>
<proteinExistence type="inferred from homology"/>
<keyword evidence="5 9" id="KW-0812">Transmembrane</keyword>
<sequence>MGDYSPVYDVLREGVIIATKIAGPVLLISMAIGLTISIIQAATQIHEQTITFVPKLLLLALILTMAGPWMLELLVDYTKEIFSAMLEL</sequence>
<comment type="subcellular location">
    <subcellularLocation>
        <location evidence="1 9">Cell membrane</location>
        <topology evidence="1">Multi-pass membrane protein</topology>
    </subcellularLocation>
    <subcellularLocation>
        <location evidence="9">Bacterial flagellum basal body</location>
    </subcellularLocation>
</comment>
<reference evidence="10" key="1">
    <citation type="submission" date="2021-02" db="EMBL/GenBank/DDBJ databases">
        <title>Abyssanaerobacter marinus gen.nov., sp., nov, anaerobic bacterium isolated from the Onnuri vent field of Indian Ocean and suggestion of Mogibacteriaceae fam. nov., and proposal of reclassification of ambiguous this family's genus member.</title>
        <authorList>
            <person name="Kim Y.J."/>
            <person name="Yang J.-A."/>
        </authorList>
    </citation>
    <scope>NUCLEOTIDE SEQUENCE</scope>
    <source>
        <strain evidence="10">DSM 2634</strain>
    </source>
</reference>